<organism evidence="17 18">
    <name type="scientific">Ruminococcus gauvreauii</name>
    <dbReference type="NCBI Taxonomy" id="438033"/>
    <lineage>
        <taxon>Bacteria</taxon>
        <taxon>Bacillati</taxon>
        <taxon>Bacillota</taxon>
        <taxon>Clostridia</taxon>
        <taxon>Eubacteriales</taxon>
        <taxon>Oscillospiraceae</taxon>
        <taxon>Ruminococcus</taxon>
    </lineage>
</organism>
<dbReference type="SMART" id="SM00388">
    <property type="entry name" value="HisKA"/>
    <property type="match status" value="1"/>
</dbReference>
<dbReference type="SUPFAM" id="SSF55874">
    <property type="entry name" value="ATPase domain of HSP90 chaperone/DNA topoisomerase II/histidine kinase"/>
    <property type="match status" value="1"/>
</dbReference>
<evidence type="ECO:0000256" key="14">
    <source>
        <dbReference type="SAM" id="Phobius"/>
    </source>
</evidence>
<dbReference type="Gene3D" id="3.30.565.10">
    <property type="entry name" value="Histidine kinase-like ATPase, C-terminal domain"/>
    <property type="match status" value="1"/>
</dbReference>
<dbReference type="InterPro" id="IPR003594">
    <property type="entry name" value="HATPase_dom"/>
</dbReference>
<feature type="transmembrane region" description="Helical" evidence="14">
    <location>
        <begin position="75"/>
        <end position="97"/>
    </location>
</feature>
<evidence type="ECO:0000256" key="8">
    <source>
        <dbReference type="ARBA" id="ARBA00022741"/>
    </source>
</evidence>
<dbReference type="SMART" id="SM00387">
    <property type="entry name" value="HATPase_c"/>
    <property type="match status" value="1"/>
</dbReference>
<evidence type="ECO:0000256" key="9">
    <source>
        <dbReference type="ARBA" id="ARBA00022777"/>
    </source>
</evidence>
<gene>
    <name evidence="17" type="ORF">NQ502_11845</name>
</gene>
<comment type="subcellular location">
    <subcellularLocation>
        <location evidence="2">Cell membrane</location>
        <topology evidence="2">Multi-pass membrane protein</topology>
    </subcellularLocation>
</comment>
<dbReference type="InterPro" id="IPR003661">
    <property type="entry name" value="HisK_dim/P_dom"/>
</dbReference>
<evidence type="ECO:0000256" key="6">
    <source>
        <dbReference type="ARBA" id="ARBA00022679"/>
    </source>
</evidence>
<evidence type="ECO:0000256" key="10">
    <source>
        <dbReference type="ARBA" id="ARBA00022840"/>
    </source>
</evidence>
<keyword evidence="10" id="KW-0067">ATP-binding</keyword>
<evidence type="ECO:0000313" key="17">
    <source>
        <dbReference type="EMBL" id="UWP58083.1"/>
    </source>
</evidence>
<feature type="domain" description="Histidine kinase" evidence="15">
    <location>
        <begin position="166"/>
        <end position="378"/>
    </location>
</feature>
<dbReference type="SUPFAM" id="SSF158472">
    <property type="entry name" value="HAMP domain-like"/>
    <property type="match status" value="1"/>
</dbReference>
<protein>
    <recommendedName>
        <fullName evidence="3">histidine kinase</fullName>
        <ecNumber evidence="3">2.7.13.3</ecNumber>
    </recommendedName>
</protein>
<evidence type="ECO:0000256" key="5">
    <source>
        <dbReference type="ARBA" id="ARBA00022553"/>
    </source>
</evidence>
<dbReference type="Proteomes" id="UP001060164">
    <property type="component" value="Chromosome"/>
</dbReference>
<dbReference type="GO" id="GO:0016301">
    <property type="term" value="F:kinase activity"/>
    <property type="evidence" value="ECO:0007669"/>
    <property type="project" value="UniProtKB-KW"/>
</dbReference>
<keyword evidence="7 14" id="KW-0812">Transmembrane</keyword>
<dbReference type="Gene3D" id="6.10.340.10">
    <property type="match status" value="1"/>
</dbReference>
<dbReference type="SUPFAM" id="SSF47384">
    <property type="entry name" value="Homodimeric domain of signal transducing histidine kinase"/>
    <property type="match status" value="1"/>
</dbReference>
<sequence length="379" mass="42390">MDWIKQMSLRKSLFTLTFISIIAAFILSVAAFWGCIRLRGIIAPEGIMIDPHTAVMTELPAPSESALQFAGVLEALQFILPVLFFVTALILTSSLFYRMKLREPIALLTDSADRIMANDLDFTIRSSSSDELGQLCRAFESMREALLSSTRELWRQNEERRQLNAAFSHDLRNPVTVLKGSVKLARKCILKDSLSIDTLMETLARMEDYTDRIAHYVETMSSIPQLEQLPLHTETFSWSVLSSELKHTVHLIASSADIQIQFCSDAYDGNICLDKSILFQVFENITANALRFASSNICISCSVSKTQLILSVSDDGSGFPDDMLKCGVRPFMKTGTEPEHFGMGLYICSVLCRKHGGTLRMENTMHGALVTATFHIHKV</sequence>
<dbReference type="Pfam" id="PF00512">
    <property type="entry name" value="HisKA"/>
    <property type="match status" value="1"/>
</dbReference>
<dbReference type="PANTHER" id="PTHR45528">
    <property type="entry name" value="SENSOR HISTIDINE KINASE CPXA"/>
    <property type="match status" value="1"/>
</dbReference>
<dbReference type="PROSITE" id="PS50885">
    <property type="entry name" value="HAMP"/>
    <property type="match status" value="1"/>
</dbReference>
<dbReference type="EC" id="2.7.13.3" evidence="3"/>
<evidence type="ECO:0000259" key="16">
    <source>
        <dbReference type="PROSITE" id="PS50885"/>
    </source>
</evidence>
<feature type="transmembrane region" description="Helical" evidence="14">
    <location>
        <begin position="12"/>
        <end position="33"/>
    </location>
</feature>
<dbReference type="CDD" id="cd06225">
    <property type="entry name" value="HAMP"/>
    <property type="match status" value="1"/>
</dbReference>
<dbReference type="InterPro" id="IPR036890">
    <property type="entry name" value="HATPase_C_sf"/>
</dbReference>
<dbReference type="PANTHER" id="PTHR45528:SF1">
    <property type="entry name" value="SENSOR HISTIDINE KINASE CPXA"/>
    <property type="match status" value="1"/>
</dbReference>
<evidence type="ECO:0000256" key="7">
    <source>
        <dbReference type="ARBA" id="ARBA00022692"/>
    </source>
</evidence>
<reference evidence="17" key="1">
    <citation type="journal article" date="2022" name="Cell">
        <title>Design, construction, and in vivo augmentation of a complex gut microbiome.</title>
        <authorList>
            <person name="Cheng A.G."/>
            <person name="Ho P.Y."/>
            <person name="Aranda-Diaz A."/>
            <person name="Jain S."/>
            <person name="Yu F.B."/>
            <person name="Meng X."/>
            <person name="Wang M."/>
            <person name="Iakiviak M."/>
            <person name="Nagashima K."/>
            <person name="Zhao A."/>
            <person name="Murugkar P."/>
            <person name="Patil A."/>
            <person name="Atabakhsh K."/>
            <person name="Weakley A."/>
            <person name="Yan J."/>
            <person name="Brumbaugh A.R."/>
            <person name="Higginbottom S."/>
            <person name="Dimas A."/>
            <person name="Shiver A.L."/>
            <person name="Deutschbauer A."/>
            <person name="Neff N."/>
            <person name="Sonnenburg J.L."/>
            <person name="Huang K.C."/>
            <person name="Fischbach M.A."/>
        </authorList>
    </citation>
    <scope>NUCLEOTIDE SEQUENCE</scope>
    <source>
        <strain evidence="17">DSM 19829</strain>
    </source>
</reference>
<evidence type="ECO:0000313" key="18">
    <source>
        <dbReference type="Proteomes" id="UP001060164"/>
    </source>
</evidence>
<keyword evidence="13 14" id="KW-0472">Membrane</keyword>
<evidence type="ECO:0000259" key="15">
    <source>
        <dbReference type="PROSITE" id="PS50109"/>
    </source>
</evidence>
<keyword evidence="5" id="KW-0597">Phosphoprotein</keyword>
<evidence type="ECO:0000256" key="13">
    <source>
        <dbReference type="ARBA" id="ARBA00023136"/>
    </source>
</evidence>
<dbReference type="CDD" id="cd00082">
    <property type="entry name" value="HisKA"/>
    <property type="match status" value="1"/>
</dbReference>
<keyword evidence="18" id="KW-1185">Reference proteome</keyword>
<keyword evidence="6" id="KW-0808">Transferase</keyword>
<evidence type="ECO:0000256" key="4">
    <source>
        <dbReference type="ARBA" id="ARBA00022475"/>
    </source>
</evidence>
<proteinExistence type="predicted"/>
<dbReference type="EMBL" id="CP102290">
    <property type="protein sequence ID" value="UWP58083.1"/>
    <property type="molecule type" value="Genomic_DNA"/>
</dbReference>
<name>A0ABY5VF44_9FIRM</name>
<dbReference type="InterPro" id="IPR003660">
    <property type="entry name" value="HAMP_dom"/>
</dbReference>
<dbReference type="Gene3D" id="1.10.287.130">
    <property type="match status" value="1"/>
</dbReference>
<dbReference type="InterPro" id="IPR036097">
    <property type="entry name" value="HisK_dim/P_sf"/>
</dbReference>
<keyword evidence="8" id="KW-0547">Nucleotide-binding</keyword>
<dbReference type="PROSITE" id="PS50109">
    <property type="entry name" value="HIS_KIN"/>
    <property type="match status" value="1"/>
</dbReference>
<dbReference type="InterPro" id="IPR005467">
    <property type="entry name" value="His_kinase_dom"/>
</dbReference>
<evidence type="ECO:0000256" key="3">
    <source>
        <dbReference type="ARBA" id="ARBA00012438"/>
    </source>
</evidence>
<evidence type="ECO:0000256" key="11">
    <source>
        <dbReference type="ARBA" id="ARBA00022989"/>
    </source>
</evidence>
<evidence type="ECO:0000256" key="1">
    <source>
        <dbReference type="ARBA" id="ARBA00000085"/>
    </source>
</evidence>
<dbReference type="InterPro" id="IPR050398">
    <property type="entry name" value="HssS/ArlS-like"/>
</dbReference>
<comment type="catalytic activity">
    <reaction evidence="1">
        <text>ATP + protein L-histidine = ADP + protein N-phospho-L-histidine.</text>
        <dbReference type="EC" id="2.7.13.3"/>
    </reaction>
</comment>
<dbReference type="Pfam" id="PF00672">
    <property type="entry name" value="HAMP"/>
    <property type="match status" value="1"/>
</dbReference>
<keyword evidence="11 14" id="KW-1133">Transmembrane helix</keyword>
<keyword evidence="12" id="KW-0902">Two-component regulatory system</keyword>
<keyword evidence="4" id="KW-1003">Cell membrane</keyword>
<accession>A0ABY5VF44</accession>
<feature type="domain" description="HAMP" evidence="16">
    <location>
        <begin position="99"/>
        <end position="151"/>
    </location>
</feature>
<evidence type="ECO:0000256" key="12">
    <source>
        <dbReference type="ARBA" id="ARBA00023012"/>
    </source>
</evidence>
<dbReference type="Pfam" id="PF02518">
    <property type="entry name" value="HATPase_c"/>
    <property type="match status" value="1"/>
</dbReference>
<dbReference type="RefSeq" id="WP_028528521.1">
    <property type="nucleotide sequence ID" value="NZ_CABLBR010000012.1"/>
</dbReference>
<keyword evidence="9 17" id="KW-0418">Kinase</keyword>
<evidence type="ECO:0000256" key="2">
    <source>
        <dbReference type="ARBA" id="ARBA00004651"/>
    </source>
</evidence>
<dbReference type="SMART" id="SM00304">
    <property type="entry name" value="HAMP"/>
    <property type="match status" value="1"/>
</dbReference>